<accession>F0SED8</accession>
<dbReference type="InterPro" id="IPR029063">
    <property type="entry name" value="SAM-dependent_MTases_sf"/>
</dbReference>
<gene>
    <name evidence="3" type="ordered locus">Pedsa_0217</name>
</gene>
<dbReference type="GO" id="GO:0008168">
    <property type="term" value="F:methyltransferase activity"/>
    <property type="evidence" value="ECO:0007669"/>
    <property type="project" value="UniProtKB-KW"/>
</dbReference>
<dbReference type="HOGENOM" id="CLU_075826_0_2_10"/>
<dbReference type="Gene3D" id="3.40.50.150">
    <property type="entry name" value="Vaccinia Virus protein VP39"/>
    <property type="match status" value="1"/>
</dbReference>
<evidence type="ECO:0000313" key="4">
    <source>
        <dbReference type="Proteomes" id="UP000000310"/>
    </source>
</evidence>
<organism evidence="3 4">
    <name type="scientific">Pseudopedobacter saltans (strain ATCC 51119 / DSM 12145 / JCM 21818 / CCUG 39354 / LMG 10337 / NBRC 100064 / NCIMB 13643)</name>
    <name type="common">Pedobacter saltans</name>
    <dbReference type="NCBI Taxonomy" id="762903"/>
    <lineage>
        <taxon>Bacteria</taxon>
        <taxon>Pseudomonadati</taxon>
        <taxon>Bacteroidota</taxon>
        <taxon>Sphingobacteriia</taxon>
        <taxon>Sphingobacteriales</taxon>
        <taxon>Sphingobacteriaceae</taxon>
        <taxon>Pseudopedobacter</taxon>
    </lineage>
</organism>
<evidence type="ECO:0000313" key="3">
    <source>
        <dbReference type="EMBL" id="ADY50803.1"/>
    </source>
</evidence>
<name>F0SED8_PSESL</name>
<dbReference type="AlphaFoldDB" id="F0SED8"/>
<dbReference type="Pfam" id="PF03602">
    <property type="entry name" value="Cons_hypoth95"/>
    <property type="match status" value="1"/>
</dbReference>
<keyword evidence="4" id="KW-1185">Reference proteome</keyword>
<dbReference type="STRING" id="762903.Pedsa_0217"/>
<dbReference type="GO" id="GO:0031167">
    <property type="term" value="P:rRNA methylation"/>
    <property type="evidence" value="ECO:0007669"/>
    <property type="project" value="InterPro"/>
</dbReference>
<dbReference type="CDD" id="cd02440">
    <property type="entry name" value="AdoMet_MTases"/>
    <property type="match status" value="1"/>
</dbReference>
<dbReference type="NCBIfam" id="TIGR00095">
    <property type="entry name" value="16S rRNA (guanine(966)-N(2))-methyltransferase RsmD"/>
    <property type="match status" value="1"/>
</dbReference>
<dbReference type="EMBL" id="CP002545">
    <property type="protein sequence ID" value="ADY50803.1"/>
    <property type="molecule type" value="Genomic_DNA"/>
</dbReference>
<dbReference type="PANTHER" id="PTHR43542">
    <property type="entry name" value="METHYLTRANSFERASE"/>
    <property type="match status" value="1"/>
</dbReference>
<dbReference type="SUPFAM" id="SSF53335">
    <property type="entry name" value="S-adenosyl-L-methionine-dependent methyltransferases"/>
    <property type="match status" value="1"/>
</dbReference>
<dbReference type="RefSeq" id="WP_013631306.1">
    <property type="nucleotide sequence ID" value="NC_015177.1"/>
</dbReference>
<dbReference type="OrthoDB" id="9803017at2"/>
<protein>
    <submittedName>
        <fullName evidence="3">Methyltransferase</fullName>
    </submittedName>
</protein>
<reference evidence="3 4" key="1">
    <citation type="journal article" date="2011" name="Stand. Genomic Sci.">
        <title>Complete genome sequence of the gliding, heparinolytic Pedobacter saltans type strain (113).</title>
        <authorList>
            <person name="Liolios K."/>
            <person name="Sikorski J."/>
            <person name="Lu M."/>
            <person name="Nolan M."/>
            <person name="Lapidus A."/>
            <person name="Lucas S."/>
            <person name="Hammon N."/>
            <person name="Deshpande S."/>
            <person name="Cheng J.F."/>
            <person name="Tapia R."/>
            <person name="Han C."/>
            <person name="Goodwin L."/>
            <person name="Pitluck S."/>
            <person name="Huntemann M."/>
            <person name="Ivanova N."/>
            <person name="Pagani I."/>
            <person name="Mavromatis K."/>
            <person name="Ovchinikova G."/>
            <person name="Pati A."/>
            <person name="Chen A."/>
            <person name="Palaniappan K."/>
            <person name="Land M."/>
            <person name="Hauser L."/>
            <person name="Brambilla E.M."/>
            <person name="Kotsyurbenko O."/>
            <person name="Rohde M."/>
            <person name="Tindall B.J."/>
            <person name="Abt B."/>
            <person name="Goker M."/>
            <person name="Detter J.C."/>
            <person name="Woyke T."/>
            <person name="Bristow J."/>
            <person name="Eisen J.A."/>
            <person name="Markowitz V."/>
            <person name="Hugenholtz P."/>
            <person name="Klenk H.P."/>
            <person name="Kyrpides N.C."/>
        </authorList>
    </citation>
    <scope>NUCLEOTIDE SEQUENCE [LARGE SCALE GENOMIC DNA]</scope>
    <source>
        <strain evidence="4">ATCC 51119 / DSM 12145 / JCM 21818 / LMG 10337 / NBRC 100064 / NCIMB 13643</strain>
    </source>
</reference>
<proteinExistence type="predicted"/>
<dbReference type="PIRSF" id="PIRSF004553">
    <property type="entry name" value="CHP00095"/>
    <property type="match status" value="1"/>
</dbReference>
<dbReference type="GO" id="GO:0003676">
    <property type="term" value="F:nucleic acid binding"/>
    <property type="evidence" value="ECO:0007669"/>
    <property type="project" value="InterPro"/>
</dbReference>
<evidence type="ECO:0000256" key="1">
    <source>
        <dbReference type="ARBA" id="ARBA00022603"/>
    </source>
</evidence>
<sequence>MRIIGGTLKGRRFNPPKNLPVRPTTDMAKEALFNIIQNKVDIEGLNVLDLFSGTGNISLEFASRNAAKITSVDLNYGCVNYLKNTAKECNLNQIKVTKGNVFKFLSTETAQYDFIFADPPYDISKIPDIARLVFERNLLTENGILVVEHQSLQNLEGHPNFVEKRKYGYSTFSFFENKNSSNNI</sequence>
<dbReference type="eggNOG" id="COG0742">
    <property type="taxonomic scope" value="Bacteria"/>
</dbReference>
<dbReference type="PANTHER" id="PTHR43542:SF1">
    <property type="entry name" value="METHYLTRANSFERASE"/>
    <property type="match status" value="1"/>
</dbReference>
<reference evidence="4" key="2">
    <citation type="submission" date="2011-02" db="EMBL/GenBank/DDBJ databases">
        <title>The complete genome of Pedobacter saltans DSM 12145.</title>
        <authorList>
            <consortium name="US DOE Joint Genome Institute (JGI-PGF)"/>
            <person name="Lucas S."/>
            <person name="Copeland A."/>
            <person name="Lapidus A."/>
            <person name="Bruce D."/>
            <person name="Goodwin L."/>
            <person name="Pitluck S."/>
            <person name="Kyrpides N."/>
            <person name="Mavromatis K."/>
            <person name="Pagani I."/>
            <person name="Ivanova N."/>
            <person name="Ovchinnikova G."/>
            <person name="Lu M."/>
            <person name="Detter J.C."/>
            <person name="Han C."/>
            <person name="Land M."/>
            <person name="Hauser L."/>
            <person name="Markowitz V."/>
            <person name="Cheng J.-F."/>
            <person name="Hugenholtz P."/>
            <person name="Woyke T."/>
            <person name="Wu D."/>
            <person name="Tindall B."/>
            <person name="Pomrenke H.G."/>
            <person name="Brambilla E."/>
            <person name="Klenk H.-P."/>
            <person name="Eisen J.A."/>
        </authorList>
    </citation>
    <scope>NUCLEOTIDE SEQUENCE [LARGE SCALE GENOMIC DNA]</scope>
    <source>
        <strain evidence="4">ATCC 51119 / DSM 12145 / JCM 21818 / LMG 10337 / NBRC 100064 / NCIMB 13643</strain>
    </source>
</reference>
<evidence type="ECO:0000256" key="2">
    <source>
        <dbReference type="ARBA" id="ARBA00022679"/>
    </source>
</evidence>
<keyword evidence="1 3" id="KW-0489">Methyltransferase</keyword>
<dbReference type="KEGG" id="psn:Pedsa_0217"/>
<dbReference type="InterPro" id="IPR002052">
    <property type="entry name" value="DNA_methylase_N6_adenine_CS"/>
</dbReference>
<dbReference type="PROSITE" id="PS00092">
    <property type="entry name" value="N6_MTASE"/>
    <property type="match status" value="1"/>
</dbReference>
<dbReference type="InterPro" id="IPR004398">
    <property type="entry name" value="RNA_MeTrfase_RsmD"/>
</dbReference>
<keyword evidence="2" id="KW-0808">Transferase</keyword>
<dbReference type="Proteomes" id="UP000000310">
    <property type="component" value="Chromosome"/>
</dbReference>